<dbReference type="Proteomes" id="UP000320333">
    <property type="component" value="Unassembled WGS sequence"/>
</dbReference>
<name>A0A507FQI2_9FUNG</name>
<gene>
    <name evidence="12" type="ORF">CcCBS67573_g01442</name>
</gene>
<evidence type="ECO:0000313" key="12">
    <source>
        <dbReference type="EMBL" id="TPX77297.1"/>
    </source>
</evidence>
<feature type="domain" description="GLUE N-terminal" evidence="11">
    <location>
        <begin position="22"/>
        <end position="274"/>
    </location>
</feature>
<evidence type="ECO:0000256" key="8">
    <source>
        <dbReference type="ARBA" id="ARBA00023054"/>
    </source>
</evidence>
<dbReference type="GO" id="GO:0031902">
    <property type="term" value="C:late endosome membrane"/>
    <property type="evidence" value="ECO:0007669"/>
    <property type="project" value="UniProtKB-UniRule"/>
</dbReference>
<evidence type="ECO:0000256" key="1">
    <source>
        <dbReference type="ARBA" id="ARBA00009697"/>
    </source>
</evidence>
<evidence type="ECO:0000256" key="10">
    <source>
        <dbReference type="SAM" id="MobiDB-lite"/>
    </source>
</evidence>
<keyword evidence="5" id="KW-0863">Zinc-finger</keyword>
<keyword evidence="8" id="KW-0175">Coiled coil</keyword>
<dbReference type="InterPro" id="IPR021648">
    <property type="entry name" value="GLUE_dom"/>
</dbReference>
<sequence length="547" mass="58863">MERQSEKPPRHWTRIAKDATTGLTEAGRRPPLLAGETLLTMQRGVGLYDGASRCAAFDSGACWTSSHRILWISDTDGDVLALPHERIFSVAVAGGFGQFMPAALKSSPKITLTLSNYFISSSSELNGTAPETSASNVTWKCSICDAYNPDNIRICAQCGVKRDPSTSSPATAQLPQPLSASEKQCPVCTFINHSDVFFCEACDSRFPSAQSSSKLESSALGSKGSLQSASAQNILDDDDLMVKLSFRQGGINEFAKALKGAISSKEWEKTQKSAAEIDGILPSSLESATKSLNISSSGGGGISGIIKKVDQTNQVLDKTLSNAFQDLDALMSKASDMTKMAQSISARLAAASSSNSGGALSVEDPELIAFRSFLVDLGISSPVTKEMTGDAYTQELAKELSEFLGKVIKRYGGIIALTDLYCIFNRARGVALISPQDLQKSVAQFERMRLPFRMRKFDSGLLVVHSSDYSDDAIATRILNHIQSAKVASVTDDWGVGLTSLDVASREGVSIVLAKELLLITEKYGLICRDDSVEGIRFYRNSFVEIE</sequence>
<evidence type="ECO:0000256" key="7">
    <source>
        <dbReference type="ARBA" id="ARBA00022927"/>
    </source>
</evidence>
<evidence type="ECO:0000256" key="6">
    <source>
        <dbReference type="ARBA" id="ARBA00022833"/>
    </source>
</evidence>
<dbReference type="FunFam" id="1.10.10.10:FF:000165">
    <property type="entry name" value="Vacuolar protein sorting protein (Vps36)"/>
    <property type="match status" value="1"/>
</dbReference>
<dbReference type="Gene3D" id="6.10.140.260">
    <property type="match status" value="1"/>
</dbReference>
<evidence type="ECO:0000256" key="4">
    <source>
        <dbReference type="ARBA" id="ARBA00022753"/>
    </source>
</evidence>
<dbReference type="InterPro" id="IPR040608">
    <property type="entry name" value="Snf8/Vps36"/>
</dbReference>
<keyword evidence="4 9" id="KW-0967">Endosome</keyword>
<keyword evidence="13" id="KW-1185">Reference proteome</keyword>
<dbReference type="STRING" id="246404.A0A507FQI2"/>
<keyword evidence="6" id="KW-0862">Zinc</keyword>
<dbReference type="GO" id="GO:0043130">
    <property type="term" value="F:ubiquitin binding"/>
    <property type="evidence" value="ECO:0007669"/>
    <property type="project" value="UniProtKB-UniRule"/>
</dbReference>
<dbReference type="InterPro" id="IPR037855">
    <property type="entry name" value="Vps36"/>
</dbReference>
<comment type="function">
    <text evidence="9">Component of the ESCRT-II complex (endosomal sorting complex required for transport II), which is required for multivesicular body (MVB) formation and sorting of endosomal cargo proteins into MVBs.</text>
</comment>
<dbReference type="GO" id="GO:0000814">
    <property type="term" value="C:ESCRT II complex"/>
    <property type="evidence" value="ECO:0007669"/>
    <property type="project" value="UniProtKB-UniRule"/>
</dbReference>
<dbReference type="Gene3D" id="2.30.29.30">
    <property type="entry name" value="Pleckstrin-homology domain (PH domain)/Phosphotyrosine-binding domain (PTB)"/>
    <property type="match status" value="2"/>
</dbReference>
<dbReference type="Gene3D" id="1.10.10.10">
    <property type="entry name" value="Winged helix-like DNA-binding domain superfamily/Winged helix DNA-binding domain"/>
    <property type="match status" value="2"/>
</dbReference>
<keyword evidence="2 9" id="KW-0813">Transport</keyword>
<evidence type="ECO:0000256" key="3">
    <source>
        <dbReference type="ARBA" id="ARBA00022723"/>
    </source>
</evidence>
<evidence type="ECO:0000256" key="5">
    <source>
        <dbReference type="ARBA" id="ARBA00022771"/>
    </source>
</evidence>
<evidence type="ECO:0000313" key="13">
    <source>
        <dbReference type="Proteomes" id="UP000320333"/>
    </source>
</evidence>
<dbReference type="InterPro" id="IPR011993">
    <property type="entry name" value="PH-like_dom_sf"/>
</dbReference>
<proteinExistence type="inferred from homology"/>
<dbReference type="PROSITE" id="PS51495">
    <property type="entry name" value="GLUE"/>
    <property type="match status" value="1"/>
</dbReference>
<dbReference type="SUPFAM" id="SSF50729">
    <property type="entry name" value="PH domain-like"/>
    <property type="match status" value="2"/>
</dbReference>
<comment type="similarity">
    <text evidence="1 9">Belongs to the VPS36 family.</text>
</comment>
<dbReference type="GO" id="GO:0043328">
    <property type="term" value="P:protein transport to vacuole involved in ubiquitin-dependent protein catabolic process via the multivesicular body sorting pathway"/>
    <property type="evidence" value="ECO:0007669"/>
    <property type="project" value="UniProtKB-UniRule"/>
</dbReference>
<dbReference type="InterPro" id="IPR036390">
    <property type="entry name" value="WH_DNA-bd_sf"/>
</dbReference>
<dbReference type="PANTHER" id="PTHR13128:SF12">
    <property type="entry name" value="VACUOLAR PROTEIN-SORTING-ASSOCIATED PROTEIN 36"/>
    <property type="match status" value="1"/>
</dbReference>
<feature type="region of interest" description="Disordered" evidence="10">
    <location>
        <begin position="1"/>
        <end position="20"/>
    </location>
</feature>
<dbReference type="SUPFAM" id="SSF46785">
    <property type="entry name" value="Winged helix' DNA-binding domain"/>
    <property type="match status" value="1"/>
</dbReference>
<organism evidence="12 13">
    <name type="scientific">Chytriomyces confervae</name>
    <dbReference type="NCBI Taxonomy" id="246404"/>
    <lineage>
        <taxon>Eukaryota</taxon>
        <taxon>Fungi</taxon>
        <taxon>Fungi incertae sedis</taxon>
        <taxon>Chytridiomycota</taxon>
        <taxon>Chytridiomycota incertae sedis</taxon>
        <taxon>Chytridiomycetes</taxon>
        <taxon>Chytridiales</taxon>
        <taxon>Chytriomycetaceae</taxon>
        <taxon>Chytriomyces</taxon>
    </lineage>
</organism>
<reference evidence="12 13" key="1">
    <citation type="journal article" date="2019" name="Sci. Rep.">
        <title>Comparative genomics of chytrid fungi reveal insights into the obligate biotrophic and pathogenic lifestyle of Synchytrium endobioticum.</title>
        <authorList>
            <person name="van de Vossenberg B.T.L.H."/>
            <person name="Warris S."/>
            <person name="Nguyen H.D.T."/>
            <person name="van Gent-Pelzer M.P.E."/>
            <person name="Joly D.L."/>
            <person name="van de Geest H.C."/>
            <person name="Bonants P.J.M."/>
            <person name="Smith D.S."/>
            <person name="Levesque C.A."/>
            <person name="van der Lee T.A.J."/>
        </authorList>
    </citation>
    <scope>NUCLEOTIDE SEQUENCE [LARGE SCALE GENOMIC DNA]</scope>
    <source>
        <strain evidence="12 13">CBS 675.73</strain>
    </source>
</reference>
<dbReference type="PROSITE" id="PS01358">
    <property type="entry name" value="ZF_RANBP2_1"/>
    <property type="match status" value="1"/>
</dbReference>
<dbReference type="GO" id="GO:0032266">
    <property type="term" value="F:phosphatidylinositol-3-phosphate binding"/>
    <property type="evidence" value="ECO:0007669"/>
    <property type="project" value="UniProtKB-UniRule"/>
</dbReference>
<dbReference type="AlphaFoldDB" id="A0A507FQI2"/>
<comment type="subcellular location">
    <subcellularLocation>
        <location evidence="9">Cytoplasm</location>
    </subcellularLocation>
    <subcellularLocation>
        <location evidence="9">Endosome</location>
    </subcellularLocation>
</comment>
<dbReference type="InterPro" id="IPR001876">
    <property type="entry name" value="Znf_RanBP2"/>
</dbReference>
<keyword evidence="7 9" id="KW-0653">Protein transport</keyword>
<dbReference type="GO" id="GO:0008270">
    <property type="term" value="F:zinc ion binding"/>
    <property type="evidence" value="ECO:0007669"/>
    <property type="project" value="UniProtKB-KW"/>
</dbReference>
<dbReference type="Pfam" id="PF11605">
    <property type="entry name" value="Vps36_ESCRT-II"/>
    <property type="match status" value="1"/>
</dbReference>
<dbReference type="EMBL" id="QEAP01000024">
    <property type="protein sequence ID" value="TPX77297.1"/>
    <property type="molecule type" value="Genomic_DNA"/>
</dbReference>
<evidence type="ECO:0000256" key="9">
    <source>
        <dbReference type="RuleBase" id="RU367095"/>
    </source>
</evidence>
<dbReference type="SMART" id="SM00547">
    <property type="entry name" value="ZnF_RBZ"/>
    <property type="match status" value="2"/>
</dbReference>
<dbReference type="Pfam" id="PF04157">
    <property type="entry name" value="EAP30"/>
    <property type="match status" value="1"/>
</dbReference>
<evidence type="ECO:0000256" key="2">
    <source>
        <dbReference type="ARBA" id="ARBA00022448"/>
    </source>
</evidence>
<dbReference type="PANTHER" id="PTHR13128">
    <property type="entry name" value="VACUOLAR PROTEIN-SORTING-ASSOCIATED PROTEIN 36"/>
    <property type="match status" value="1"/>
</dbReference>
<keyword evidence="3" id="KW-0479">Metal-binding</keyword>
<evidence type="ECO:0000259" key="11">
    <source>
        <dbReference type="PROSITE" id="PS51495"/>
    </source>
</evidence>
<dbReference type="OrthoDB" id="271448at2759"/>
<keyword evidence="9" id="KW-0963">Cytoplasm</keyword>
<dbReference type="InterPro" id="IPR036388">
    <property type="entry name" value="WH-like_DNA-bd_sf"/>
</dbReference>
<comment type="subunit">
    <text evidence="9">Component of the endosomal sorting complex required for transport II (ESCRT-II).</text>
</comment>
<protein>
    <recommendedName>
        <fullName evidence="9">Vacuolar protein-sorting-associated protein 36</fullName>
    </recommendedName>
    <alternativeName>
        <fullName evidence="9">ESCRT-II complex subunit VPS36</fullName>
    </alternativeName>
</protein>
<accession>A0A507FQI2</accession>
<comment type="caution">
    <text evidence="12">The sequence shown here is derived from an EMBL/GenBank/DDBJ whole genome shotgun (WGS) entry which is preliminary data.</text>
</comment>